<dbReference type="EMBL" id="BSFP01000073">
    <property type="protein sequence ID" value="GLL06492.1"/>
    <property type="molecule type" value="Genomic_DNA"/>
</dbReference>
<dbReference type="GO" id="GO:0046961">
    <property type="term" value="F:proton-transporting ATPase activity, rotational mechanism"/>
    <property type="evidence" value="ECO:0007669"/>
    <property type="project" value="InterPro"/>
</dbReference>
<evidence type="ECO:0000313" key="1">
    <source>
        <dbReference type="EMBL" id="GLL06492.1"/>
    </source>
</evidence>
<reference evidence="1" key="1">
    <citation type="journal article" date="2014" name="Int. J. Syst. Evol. Microbiol.">
        <title>Complete genome sequence of Corynebacterium casei LMG S-19264T (=DSM 44701T), isolated from a smear-ripened cheese.</title>
        <authorList>
            <consortium name="US DOE Joint Genome Institute (JGI-PGF)"/>
            <person name="Walter F."/>
            <person name="Albersmeier A."/>
            <person name="Kalinowski J."/>
            <person name="Ruckert C."/>
        </authorList>
    </citation>
    <scope>NUCLEOTIDE SEQUENCE</scope>
    <source>
        <strain evidence="1">VKM Ac-1321</strain>
    </source>
</reference>
<proteinExistence type="predicted"/>
<accession>A0A9W6NRU1</accession>
<protein>
    <submittedName>
        <fullName evidence="1">Uncharacterized protein</fullName>
    </submittedName>
</protein>
<sequence>MAASTVAAIGAAADVRGYALAGVAVWPAADPDAARTAWLALGPEVAVVMVTAEAARAIGPVIDDLARMVVVLPDGGAP</sequence>
<keyword evidence="2" id="KW-1185">Reference proteome</keyword>
<gene>
    <name evidence="1" type="ORF">GCM10017581_082420</name>
</gene>
<evidence type="ECO:0000313" key="2">
    <source>
        <dbReference type="Proteomes" id="UP001143480"/>
    </source>
</evidence>
<dbReference type="InterPro" id="IPR036906">
    <property type="entry name" value="ATPase_V1_fsu_sf"/>
</dbReference>
<dbReference type="Proteomes" id="UP001143480">
    <property type="component" value="Unassembled WGS sequence"/>
</dbReference>
<dbReference type="Gene3D" id="3.40.50.10580">
    <property type="entry name" value="ATPase, V1 complex, subunit F"/>
    <property type="match status" value="1"/>
</dbReference>
<reference evidence="1" key="2">
    <citation type="submission" date="2023-01" db="EMBL/GenBank/DDBJ databases">
        <authorList>
            <person name="Sun Q."/>
            <person name="Evtushenko L."/>
        </authorList>
    </citation>
    <scope>NUCLEOTIDE SEQUENCE</scope>
    <source>
        <strain evidence="1">VKM Ac-1321</strain>
    </source>
</reference>
<dbReference type="SUPFAM" id="SSF159468">
    <property type="entry name" value="AtpF-like"/>
    <property type="match status" value="1"/>
</dbReference>
<name>A0A9W6NRU1_9ACTN</name>
<comment type="caution">
    <text evidence="1">The sequence shown here is derived from an EMBL/GenBank/DDBJ whole genome shotgun (WGS) entry which is preliminary data.</text>
</comment>
<dbReference type="AlphaFoldDB" id="A0A9W6NRU1"/>
<dbReference type="RefSeq" id="WP_261958980.1">
    <property type="nucleotide sequence ID" value="NZ_BAAAXA010000001.1"/>
</dbReference>
<organism evidence="1 2">
    <name type="scientific">Dactylosporangium matsuzakiense</name>
    <dbReference type="NCBI Taxonomy" id="53360"/>
    <lineage>
        <taxon>Bacteria</taxon>
        <taxon>Bacillati</taxon>
        <taxon>Actinomycetota</taxon>
        <taxon>Actinomycetes</taxon>
        <taxon>Micromonosporales</taxon>
        <taxon>Micromonosporaceae</taxon>
        <taxon>Dactylosporangium</taxon>
    </lineage>
</organism>